<dbReference type="PANTHER" id="PTHR30146:SF109">
    <property type="entry name" value="HTH-TYPE TRANSCRIPTIONAL REGULATOR GALS"/>
    <property type="match status" value="1"/>
</dbReference>
<keyword evidence="6" id="KW-1185">Reference proteome</keyword>
<dbReference type="OrthoDB" id="9768806at2"/>
<protein>
    <submittedName>
        <fullName evidence="5">Regulatory protein LacI</fullName>
    </submittedName>
</protein>
<dbReference type="GO" id="GO:0000976">
    <property type="term" value="F:transcription cis-regulatory region binding"/>
    <property type="evidence" value="ECO:0007669"/>
    <property type="project" value="TreeGrafter"/>
</dbReference>
<dbReference type="Pfam" id="PF00356">
    <property type="entry name" value="LacI"/>
    <property type="match status" value="1"/>
</dbReference>
<dbReference type="KEGG" id="gba:J421_4464"/>
<dbReference type="AlphaFoldDB" id="W0RMJ7"/>
<dbReference type="InterPro" id="IPR010982">
    <property type="entry name" value="Lambda_DNA-bd_dom_sf"/>
</dbReference>
<name>W0RMJ7_9BACT</name>
<dbReference type="PROSITE" id="PS50932">
    <property type="entry name" value="HTH_LACI_2"/>
    <property type="match status" value="1"/>
</dbReference>
<keyword evidence="2" id="KW-0238">DNA-binding</keyword>
<dbReference type="GO" id="GO:0003700">
    <property type="term" value="F:DNA-binding transcription factor activity"/>
    <property type="evidence" value="ECO:0007669"/>
    <property type="project" value="TreeGrafter"/>
</dbReference>
<dbReference type="EMBL" id="CP007128">
    <property type="protein sequence ID" value="AHG92001.1"/>
    <property type="molecule type" value="Genomic_DNA"/>
</dbReference>
<dbReference type="CDD" id="cd06267">
    <property type="entry name" value="PBP1_LacI_sugar_binding-like"/>
    <property type="match status" value="1"/>
</dbReference>
<sequence length="360" mass="38483">MAAKRPTISDVAASAGVSKATVSAVLNESDTVKDATRDRVLAAIELLNYRPTQLAGRAVARRDRSIAVVIKEYDNPYYADVIAGARAAAIAAGYTLLVVSSEGDYGAEHRAVAMLRGKDVDGIIATPVLDEHADLSHFFELKRRNVPFVLLEAVRGVRASIVDVDNVEGSRRAVEHLFALGHARVVHLAGPAYSAHSEERVAGVHRAFSSSHLAFTDDVIVPAGAHLADGYRAGLALFGDDARPRPTGVTCYNDLVAIGLCRALRELGLRVPEDVSVVGYDDVPLCEYLAVPLTSLHVPKHEMGDRAARMLIRQIESQQQLAPEKVYLDAELVVRGSTAAPAAALPAALPRPRRGTAARA</sequence>
<accession>W0RMJ7</accession>
<evidence type="ECO:0000259" key="4">
    <source>
        <dbReference type="PROSITE" id="PS50932"/>
    </source>
</evidence>
<dbReference type="HOGENOM" id="CLU_037628_6_1_0"/>
<dbReference type="PROSITE" id="PS00356">
    <property type="entry name" value="HTH_LACI_1"/>
    <property type="match status" value="1"/>
</dbReference>
<dbReference type="eggNOG" id="COG1609">
    <property type="taxonomic scope" value="Bacteria"/>
</dbReference>
<organism evidence="5 6">
    <name type="scientific">Gemmatirosa kalamazoonensis</name>
    <dbReference type="NCBI Taxonomy" id="861299"/>
    <lineage>
        <taxon>Bacteria</taxon>
        <taxon>Pseudomonadati</taxon>
        <taxon>Gemmatimonadota</taxon>
        <taxon>Gemmatimonadia</taxon>
        <taxon>Gemmatimonadales</taxon>
        <taxon>Gemmatimonadaceae</taxon>
        <taxon>Gemmatirosa</taxon>
    </lineage>
</organism>
<dbReference type="PANTHER" id="PTHR30146">
    <property type="entry name" value="LACI-RELATED TRANSCRIPTIONAL REPRESSOR"/>
    <property type="match status" value="1"/>
</dbReference>
<proteinExistence type="predicted"/>
<evidence type="ECO:0000256" key="1">
    <source>
        <dbReference type="ARBA" id="ARBA00023015"/>
    </source>
</evidence>
<dbReference type="Proteomes" id="UP000019151">
    <property type="component" value="Chromosome"/>
</dbReference>
<feature type="domain" description="HTH lacI-type" evidence="4">
    <location>
        <begin position="6"/>
        <end position="60"/>
    </location>
</feature>
<keyword evidence="1" id="KW-0805">Transcription regulation</keyword>
<dbReference type="Gene3D" id="1.10.260.40">
    <property type="entry name" value="lambda repressor-like DNA-binding domains"/>
    <property type="match status" value="1"/>
</dbReference>
<dbReference type="SUPFAM" id="SSF47413">
    <property type="entry name" value="lambda repressor-like DNA-binding domains"/>
    <property type="match status" value="1"/>
</dbReference>
<dbReference type="PRINTS" id="PR00036">
    <property type="entry name" value="HTHLACI"/>
</dbReference>
<dbReference type="RefSeq" id="WP_025413432.1">
    <property type="nucleotide sequence ID" value="NZ_CP007128.1"/>
</dbReference>
<dbReference type="Gene3D" id="3.40.50.2300">
    <property type="match status" value="2"/>
</dbReference>
<gene>
    <name evidence="5" type="ORF">J421_4464</name>
</gene>
<dbReference type="STRING" id="861299.J421_4464"/>
<evidence type="ECO:0000313" key="6">
    <source>
        <dbReference type="Proteomes" id="UP000019151"/>
    </source>
</evidence>
<dbReference type="InterPro" id="IPR000843">
    <property type="entry name" value="HTH_LacI"/>
</dbReference>
<evidence type="ECO:0000313" key="5">
    <source>
        <dbReference type="EMBL" id="AHG92001.1"/>
    </source>
</evidence>
<reference evidence="5 6" key="1">
    <citation type="journal article" date="2014" name="Genome Announc.">
        <title>Genome Sequence and Methylome of Soil Bacterium Gemmatirosa kalamazoonensis KBS708T, a Member of the Rarely Cultivated Gemmatimonadetes Phylum.</title>
        <authorList>
            <person name="Debruyn J.M."/>
            <person name="Radosevich M."/>
            <person name="Wommack K.E."/>
            <person name="Polson S.W."/>
            <person name="Hauser L.J."/>
            <person name="Fawaz M.N."/>
            <person name="Korlach J."/>
            <person name="Tsai Y.C."/>
        </authorList>
    </citation>
    <scope>NUCLEOTIDE SEQUENCE [LARGE SCALE GENOMIC DNA]</scope>
    <source>
        <strain evidence="5 6">KBS708</strain>
    </source>
</reference>
<dbReference type="SMART" id="SM00354">
    <property type="entry name" value="HTH_LACI"/>
    <property type="match status" value="1"/>
</dbReference>
<evidence type="ECO:0000256" key="3">
    <source>
        <dbReference type="ARBA" id="ARBA00023163"/>
    </source>
</evidence>
<dbReference type="InterPro" id="IPR046335">
    <property type="entry name" value="LacI/GalR-like_sensor"/>
</dbReference>
<dbReference type="Pfam" id="PF13377">
    <property type="entry name" value="Peripla_BP_3"/>
    <property type="match status" value="1"/>
</dbReference>
<dbReference type="InterPro" id="IPR028082">
    <property type="entry name" value="Peripla_BP_I"/>
</dbReference>
<dbReference type="InParanoid" id="W0RMJ7"/>
<dbReference type="CDD" id="cd01392">
    <property type="entry name" value="HTH_LacI"/>
    <property type="match status" value="1"/>
</dbReference>
<keyword evidence="3" id="KW-0804">Transcription</keyword>
<evidence type="ECO:0000256" key="2">
    <source>
        <dbReference type="ARBA" id="ARBA00023125"/>
    </source>
</evidence>
<dbReference type="SUPFAM" id="SSF53822">
    <property type="entry name" value="Periplasmic binding protein-like I"/>
    <property type="match status" value="1"/>
</dbReference>